<keyword evidence="3" id="KW-1185">Reference proteome</keyword>
<gene>
    <name evidence="2" type="ORF">OUZ56_010141</name>
</gene>
<evidence type="ECO:0000313" key="3">
    <source>
        <dbReference type="Proteomes" id="UP001234178"/>
    </source>
</evidence>
<feature type="signal peptide" evidence="1">
    <location>
        <begin position="1"/>
        <end position="31"/>
    </location>
</feature>
<keyword evidence="1" id="KW-0732">Signal</keyword>
<name>A0ABR0AHW6_9CRUS</name>
<dbReference type="Proteomes" id="UP001234178">
    <property type="component" value="Unassembled WGS sequence"/>
</dbReference>
<feature type="chain" id="PRO_5045047147" evidence="1">
    <location>
        <begin position="32"/>
        <end position="85"/>
    </location>
</feature>
<evidence type="ECO:0000256" key="1">
    <source>
        <dbReference type="SAM" id="SignalP"/>
    </source>
</evidence>
<evidence type="ECO:0000313" key="2">
    <source>
        <dbReference type="EMBL" id="KAK4024720.1"/>
    </source>
</evidence>
<organism evidence="2 3">
    <name type="scientific">Daphnia magna</name>
    <dbReference type="NCBI Taxonomy" id="35525"/>
    <lineage>
        <taxon>Eukaryota</taxon>
        <taxon>Metazoa</taxon>
        <taxon>Ecdysozoa</taxon>
        <taxon>Arthropoda</taxon>
        <taxon>Crustacea</taxon>
        <taxon>Branchiopoda</taxon>
        <taxon>Diplostraca</taxon>
        <taxon>Cladocera</taxon>
        <taxon>Anomopoda</taxon>
        <taxon>Daphniidae</taxon>
        <taxon>Daphnia</taxon>
    </lineage>
</organism>
<accession>A0ABR0AHW6</accession>
<protein>
    <submittedName>
        <fullName evidence="2">Uncharacterized protein</fullName>
    </submittedName>
</protein>
<reference evidence="2 3" key="1">
    <citation type="journal article" date="2023" name="Nucleic Acids Res.">
        <title>The hologenome of Daphnia magna reveals possible DNA methylation and microbiome-mediated evolution of the host genome.</title>
        <authorList>
            <person name="Chaturvedi A."/>
            <person name="Li X."/>
            <person name="Dhandapani V."/>
            <person name="Marshall H."/>
            <person name="Kissane S."/>
            <person name="Cuenca-Cambronero M."/>
            <person name="Asole G."/>
            <person name="Calvet F."/>
            <person name="Ruiz-Romero M."/>
            <person name="Marangio P."/>
            <person name="Guigo R."/>
            <person name="Rago D."/>
            <person name="Mirbahai L."/>
            <person name="Eastwood N."/>
            <person name="Colbourne J.K."/>
            <person name="Zhou J."/>
            <person name="Mallon E."/>
            <person name="Orsini L."/>
        </authorList>
    </citation>
    <scope>NUCLEOTIDE SEQUENCE [LARGE SCALE GENOMIC DNA]</scope>
    <source>
        <strain evidence="2">LRV0_1</strain>
    </source>
</reference>
<dbReference type="EMBL" id="JAOYFB010000037">
    <property type="protein sequence ID" value="KAK4024720.1"/>
    <property type="molecule type" value="Genomic_DNA"/>
</dbReference>
<proteinExistence type="predicted"/>
<sequence>MGTTASFWMGRKKLKIFKVALIVCDGVLVESTDDTFPTDSASSDSEYPVRISMECPTALIRAVKNNLKDSRWTSKSDVGLSDGYQ</sequence>
<comment type="caution">
    <text evidence="2">The sequence shown here is derived from an EMBL/GenBank/DDBJ whole genome shotgun (WGS) entry which is preliminary data.</text>
</comment>